<sequence length="801" mass="95461">MNIRQLDNIVSWLLQKFKYAPYKWNEQHVHNFIESVGLTWAIPIVTIQTIPKQRSQNYQQEVIQDGQKLQIPLLDICTKQYEQIFQICNSQGVFKVISHSIDINLYYQIQKLKIWSLILLKYQNYREILKKQYGSKLFFQQKCKNCSAEISCSCSVLSNIIYEIEIYIKSIYELPNHQNNKRRYSMFISSDIINLLIKSISHLPQIDQSPLFWDMDDIKVLLYVIKFQDYYQLLYQNQIDGFVLLLLVNPPFQGDNQFLKSLLLNQDFTQKTYNDLVSNRQTMVKNNMQTVSKYHQINQLAHLLHYLLQILSFTVYKNQEFYNEYKNLGQRKVSEIQWLSLYYFPKTSKILQLNRNLSDIFEQDILPKSFDKFQLELKERHKTEMINPKDMQIKLTEESIDSNFKKQFSHPNVTQFTNYSIQLQNNKQLTQFKDYNIQQGIITDEINKDIRELILIQDYIDEQDRDLKYIETKVQIEEDIDLNGNVNLSQEEQIQELPNQQNQEEFENKQLQESVFMMKSVLLQQYSALTQQQQKQQLNQMQESVLLEQSTFLQSSIILQLPELLQHSQVLDKSIQINQIIEECDHKRIQQPKSFKEQILSRIQKLSLVPIFDPFQLFQSTHLKVKCDEQQKVQKKIISYSYSLKQQISKVLILVEVMNALLLLQIIPKLVANIVKYFIKKVYKFKNRKEAFYLIDIGSKGGTFIKINNSFVIEKDMSFYIGNRFAFKIMDINTDTGFLEVRYEHEGKAKHKLIQLKKGDKFLIGRERSKNNFTFMHSQFNYNLIYQMQQINECKTFRNQL</sequence>
<evidence type="ECO:0000313" key="2">
    <source>
        <dbReference type="Proteomes" id="UP000692954"/>
    </source>
</evidence>
<dbReference type="AlphaFoldDB" id="A0A8S1LIX2"/>
<organism evidence="1 2">
    <name type="scientific">Paramecium sonneborni</name>
    <dbReference type="NCBI Taxonomy" id="65129"/>
    <lineage>
        <taxon>Eukaryota</taxon>
        <taxon>Sar</taxon>
        <taxon>Alveolata</taxon>
        <taxon>Ciliophora</taxon>
        <taxon>Intramacronucleata</taxon>
        <taxon>Oligohymenophorea</taxon>
        <taxon>Peniculida</taxon>
        <taxon>Parameciidae</taxon>
        <taxon>Paramecium</taxon>
    </lineage>
</organism>
<comment type="caution">
    <text evidence="1">The sequence shown here is derived from an EMBL/GenBank/DDBJ whole genome shotgun (WGS) entry which is preliminary data.</text>
</comment>
<dbReference type="Proteomes" id="UP000692954">
    <property type="component" value="Unassembled WGS sequence"/>
</dbReference>
<keyword evidence="2" id="KW-1185">Reference proteome</keyword>
<evidence type="ECO:0000313" key="1">
    <source>
        <dbReference type="EMBL" id="CAD8062904.1"/>
    </source>
</evidence>
<proteinExistence type="predicted"/>
<accession>A0A8S1LIX2</accession>
<reference evidence="1" key="1">
    <citation type="submission" date="2021-01" db="EMBL/GenBank/DDBJ databases">
        <authorList>
            <consortium name="Genoscope - CEA"/>
            <person name="William W."/>
        </authorList>
    </citation>
    <scope>NUCLEOTIDE SEQUENCE</scope>
</reference>
<gene>
    <name evidence="1" type="ORF">PSON_ATCC_30995.1.T0170138</name>
</gene>
<dbReference type="EMBL" id="CAJJDN010000017">
    <property type="protein sequence ID" value="CAD8062904.1"/>
    <property type="molecule type" value="Genomic_DNA"/>
</dbReference>
<protein>
    <submittedName>
        <fullName evidence="1">Uncharacterized protein</fullName>
    </submittedName>
</protein>
<name>A0A8S1LIX2_9CILI</name>